<reference evidence="1 2" key="1">
    <citation type="submission" date="2018-05" db="EMBL/GenBank/DDBJ databases">
        <title>genome sequencing of Nitrosopumilus sp. NM25.</title>
        <authorList>
            <person name="Mori K."/>
            <person name="Nakagawa T."/>
        </authorList>
    </citation>
    <scope>NUCLEOTIDE SEQUENCE [LARGE SCALE GENOMIC DNA]</scope>
    <source>
        <strain evidence="1 2">NM25</strain>
    </source>
</reference>
<dbReference type="GeneID" id="76209850"/>
<evidence type="ECO:0000313" key="2">
    <source>
        <dbReference type="Proteomes" id="UP000245829"/>
    </source>
</evidence>
<proteinExistence type="predicted"/>
<gene>
    <name evidence="1" type="ORF">NZNM25_04980</name>
</gene>
<dbReference type="Proteomes" id="UP000245829">
    <property type="component" value="Unassembled WGS sequence"/>
</dbReference>
<protein>
    <submittedName>
        <fullName evidence="1">Uncharacterized protein</fullName>
    </submittedName>
</protein>
<name>A0A2S2KQ80_9ARCH</name>
<evidence type="ECO:0000313" key="1">
    <source>
        <dbReference type="EMBL" id="GBH33707.1"/>
    </source>
</evidence>
<accession>A0A2S2KQ80</accession>
<organism evidence="1 2">
    <name type="scientific">Nitrosopumilus zosterae</name>
    <dbReference type="NCBI Taxonomy" id="718286"/>
    <lineage>
        <taxon>Archaea</taxon>
        <taxon>Nitrososphaerota</taxon>
        <taxon>Nitrososphaeria</taxon>
        <taxon>Nitrosopumilales</taxon>
        <taxon>Nitrosopumilaceae</taxon>
        <taxon>Nitrosopumilus</taxon>
    </lineage>
</organism>
<dbReference type="RefSeq" id="WP_109876363.1">
    <property type="nucleotide sequence ID" value="NZ_AP026695.1"/>
</dbReference>
<dbReference type="OrthoDB" id="2634at2157"/>
<sequence length="419" mass="48555">MALSSSVIYALKLLKPDSINSVFLSFFEYFKYDSDEIRTQQIILKEDILEQFKKSDRQKGKTLPKSLSEDFDELVKILSKLRLLEEDGDVLQNIKWDKIIDVCNILRKIESSDERKVRWGLLHLLSHDKDEININELKLLLKNFKLTNIDKILQKIIKIESNSGLMITNDNNKIKFETEHKITDHYIADAIEEKSRRSPGEIEKDILELLDEGSYSNQEISRILELDEAVVSRTMTKLRNQNKLVLSNFGTNGFRYYITNCQNCPFGKTVSSCRKDAISYIVSAFKEAYDVELTSQHFDDVESNQALLSIKRITKMSKKYSMTKFESNLYENYEKLLQIVIKNSTKKTMNAGNNDEIAVLPNLSKLPKIFQIGFKSGIQYEVQLMKKILNDPKKKQSDFASFLSKLIQDSNKMLHLFGH</sequence>
<comment type="caution">
    <text evidence="1">The sequence shown here is derived from an EMBL/GenBank/DDBJ whole genome shotgun (WGS) entry which is preliminary data.</text>
</comment>
<dbReference type="AlphaFoldDB" id="A0A2S2KQ80"/>
<dbReference type="EMBL" id="BGKI01000002">
    <property type="protein sequence ID" value="GBH33707.1"/>
    <property type="molecule type" value="Genomic_DNA"/>
</dbReference>
<keyword evidence="2" id="KW-1185">Reference proteome</keyword>